<evidence type="ECO:0000313" key="2">
    <source>
        <dbReference type="Proteomes" id="UP000192783"/>
    </source>
</evidence>
<dbReference type="RefSeq" id="WP_170920683.1">
    <property type="nucleotide sequence ID" value="NZ_FWXF01000034.1"/>
</dbReference>
<dbReference type="AlphaFoldDB" id="A0A1W1XWV8"/>
<gene>
    <name evidence="1" type="ORF">SAMN02746041_03254</name>
</gene>
<keyword evidence="2" id="KW-1185">Reference proteome</keyword>
<dbReference type="Proteomes" id="UP000192783">
    <property type="component" value="Unassembled WGS sequence"/>
</dbReference>
<accession>A0A1W1XWV8</accession>
<organism evidence="1 2">
    <name type="scientific">Desulfacinum hydrothermale DSM 13146</name>
    <dbReference type="NCBI Taxonomy" id="1121390"/>
    <lineage>
        <taxon>Bacteria</taxon>
        <taxon>Pseudomonadati</taxon>
        <taxon>Thermodesulfobacteriota</taxon>
        <taxon>Syntrophobacteria</taxon>
        <taxon>Syntrophobacterales</taxon>
        <taxon>Syntrophobacteraceae</taxon>
        <taxon>Desulfacinum</taxon>
    </lineage>
</organism>
<name>A0A1W1XWV8_9BACT</name>
<protein>
    <submittedName>
        <fullName evidence="1">Uncharacterized protein</fullName>
    </submittedName>
</protein>
<reference evidence="1 2" key="1">
    <citation type="submission" date="2017-04" db="EMBL/GenBank/DDBJ databases">
        <authorList>
            <person name="Afonso C.L."/>
            <person name="Miller P.J."/>
            <person name="Scott M.A."/>
            <person name="Spackman E."/>
            <person name="Goraichik I."/>
            <person name="Dimitrov K.M."/>
            <person name="Suarez D.L."/>
            <person name="Swayne D.E."/>
        </authorList>
    </citation>
    <scope>NUCLEOTIDE SEQUENCE [LARGE SCALE GENOMIC DNA]</scope>
    <source>
        <strain evidence="1 2">DSM 13146</strain>
    </source>
</reference>
<proteinExistence type="predicted"/>
<evidence type="ECO:0000313" key="1">
    <source>
        <dbReference type="EMBL" id="SMC28423.1"/>
    </source>
</evidence>
<sequence>MSSMELMEMLVEAAVQVLRERNEEIPPLLDELRESLEWDQEQEEYDLFFEDWAYAN</sequence>
<dbReference type="EMBL" id="FWXF01000034">
    <property type="protein sequence ID" value="SMC28423.1"/>
    <property type="molecule type" value="Genomic_DNA"/>
</dbReference>